<proteinExistence type="predicted"/>
<feature type="domain" description="Reverse transcriptase zinc-binding" evidence="1">
    <location>
        <begin position="2"/>
        <end position="48"/>
    </location>
</feature>
<reference evidence="3" key="1">
    <citation type="journal article" date="2014" name="Science">
        <title>Ancient hybridizations among the ancestral genomes of bread wheat.</title>
        <authorList>
            <consortium name="International Wheat Genome Sequencing Consortium,"/>
            <person name="Marcussen T."/>
            <person name="Sandve S.R."/>
            <person name="Heier L."/>
            <person name="Spannagl M."/>
            <person name="Pfeifer M."/>
            <person name="Jakobsen K.S."/>
            <person name="Wulff B.B."/>
            <person name="Steuernagel B."/>
            <person name="Mayer K.F."/>
            <person name="Olsen O.A."/>
        </authorList>
    </citation>
    <scope>NUCLEOTIDE SEQUENCE [LARGE SCALE GENOMIC DNA]</scope>
    <source>
        <strain evidence="3">cv. AL8/78</strain>
    </source>
</reference>
<reference evidence="2" key="4">
    <citation type="submission" date="2019-03" db="UniProtKB">
        <authorList>
            <consortium name="EnsemblPlants"/>
        </authorList>
    </citation>
    <scope>IDENTIFICATION</scope>
</reference>
<dbReference type="Proteomes" id="UP000015105">
    <property type="component" value="Chromosome 2D"/>
</dbReference>
<dbReference type="EnsemblPlants" id="AET2Gv20606500.1">
    <property type="protein sequence ID" value="AET2Gv20606500.1"/>
    <property type="gene ID" value="AET2Gv20606500"/>
</dbReference>
<dbReference type="Pfam" id="PF13966">
    <property type="entry name" value="zf-RVT"/>
    <property type="match status" value="1"/>
</dbReference>
<evidence type="ECO:0000313" key="2">
    <source>
        <dbReference type="EnsemblPlants" id="AET2Gv20606500.1"/>
    </source>
</evidence>
<organism evidence="2 3">
    <name type="scientific">Aegilops tauschii subsp. strangulata</name>
    <name type="common">Goatgrass</name>
    <dbReference type="NCBI Taxonomy" id="200361"/>
    <lineage>
        <taxon>Eukaryota</taxon>
        <taxon>Viridiplantae</taxon>
        <taxon>Streptophyta</taxon>
        <taxon>Embryophyta</taxon>
        <taxon>Tracheophyta</taxon>
        <taxon>Spermatophyta</taxon>
        <taxon>Magnoliopsida</taxon>
        <taxon>Liliopsida</taxon>
        <taxon>Poales</taxon>
        <taxon>Poaceae</taxon>
        <taxon>BOP clade</taxon>
        <taxon>Pooideae</taxon>
        <taxon>Triticodae</taxon>
        <taxon>Triticeae</taxon>
        <taxon>Triticinae</taxon>
        <taxon>Aegilops</taxon>
    </lineage>
</organism>
<evidence type="ECO:0000313" key="3">
    <source>
        <dbReference type="Proteomes" id="UP000015105"/>
    </source>
</evidence>
<sequence length="74" mass="8903">VDRLNTRNMLKRRHYNIGTNLDCLLCGNHVEETVEHLFFHCKFNEHCWHKLNIRWPTAGNHLDMTTHLKTGHRQ</sequence>
<evidence type="ECO:0000259" key="1">
    <source>
        <dbReference type="Pfam" id="PF13966"/>
    </source>
</evidence>
<name>A0A453BRB9_AEGTS</name>
<accession>A0A453BRB9</accession>
<reference evidence="2" key="3">
    <citation type="journal article" date="2017" name="Nature">
        <title>Genome sequence of the progenitor of the wheat D genome Aegilops tauschii.</title>
        <authorList>
            <person name="Luo M.C."/>
            <person name="Gu Y.Q."/>
            <person name="Puiu D."/>
            <person name="Wang H."/>
            <person name="Twardziok S.O."/>
            <person name="Deal K.R."/>
            <person name="Huo N."/>
            <person name="Zhu T."/>
            <person name="Wang L."/>
            <person name="Wang Y."/>
            <person name="McGuire P.E."/>
            <person name="Liu S."/>
            <person name="Long H."/>
            <person name="Ramasamy R.K."/>
            <person name="Rodriguez J.C."/>
            <person name="Van S.L."/>
            <person name="Yuan L."/>
            <person name="Wang Z."/>
            <person name="Xia Z."/>
            <person name="Xiao L."/>
            <person name="Anderson O.D."/>
            <person name="Ouyang S."/>
            <person name="Liang Y."/>
            <person name="Zimin A.V."/>
            <person name="Pertea G."/>
            <person name="Qi P."/>
            <person name="Bennetzen J.L."/>
            <person name="Dai X."/>
            <person name="Dawson M.W."/>
            <person name="Muller H.G."/>
            <person name="Kugler K."/>
            <person name="Rivarola-Duarte L."/>
            <person name="Spannagl M."/>
            <person name="Mayer K.F.X."/>
            <person name="Lu F.H."/>
            <person name="Bevan M.W."/>
            <person name="Leroy P."/>
            <person name="Li P."/>
            <person name="You F.M."/>
            <person name="Sun Q."/>
            <person name="Liu Z."/>
            <person name="Lyons E."/>
            <person name="Wicker T."/>
            <person name="Salzberg S.L."/>
            <person name="Devos K.M."/>
            <person name="Dvorak J."/>
        </authorList>
    </citation>
    <scope>NUCLEOTIDE SEQUENCE [LARGE SCALE GENOMIC DNA]</scope>
    <source>
        <strain evidence="2">cv. AL8/78</strain>
    </source>
</reference>
<protein>
    <recommendedName>
        <fullName evidence="1">Reverse transcriptase zinc-binding domain-containing protein</fullName>
    </recommendedName>
</protein>
<keyword evidence="3" id="KW-1185">Reference proteome</keyword>
<reference evidence="2" key="5">
    <citation type="journal article" date="2021" name="G3 (Bethesda)">
        <title>Aegilops tauschii genome assembly Aet v5.0 features greater sequence contiguity and improved annotation.</title>
        <authorList>
            <person name="Wang L."/>
            <person name="Zhu T."/>
            <person name="Rodriguez J.C."/>
            <person name="Deal K.R."/>
            <person name="Dubcovsky J."/>
            <person name="McGuire P.E."/>
            <person name="Lux T."/>
            <person name="Spannagl M."/>
            <person name="Mayer K.F.X."/>
            <person name="Baldrich P."/>
            <person name="Meyers B.C."/>
            <person name="Huo N."/>
            <person name="Gu Y.Q."/>
            <person name="Zhou H."/>
            <person name="Devos K.M."/>
            <person name="Bennetzen J.L."/>
            <person name="Unver T."/>
            <person name="Budak H."/>
            <person name="Gulick P.J."/>
            <person name="Galiba G."/>
            <person name="Kalapos B."/>
            <person name="Nelson D.R."/>
            <person name="Li P."/>
            <person name="You F.M."/>
            <person name="Luo M.C."/>
            <person name="Dvorak J."/>
        </authorList>
    </citation>
    <scope>NUCLEOTIDE SEQUENCE [LARGE SCALE GENOMIC DNA]</scope>
    <source>
        <strain evidence="2">cv. AL8/78</strain>
    </source>
</reference>
<reference evidence="3" key="2">
    <citation type="journal article" date="2017" name="Nat. Plants">
        <title>The Aegilops tauschii genome reveals multiple impacts of transposons.</title>
        <authorList>
            <person name="Zhao G."/>
            <person name="Zou C."/>
            <person name="Li K."/>
            <person name="Wang K."/>
            <person name="Li T."/>
            <person name="Gao L."/>
            <person name="Zhang X."/>
            <person name="Wang H."/>
            <person name="Yang Z."/>
            <person name="Liu X."/>
            <person name="Jiang W."/>
            <person name="Mao L."/>
            <person name="Kong X."/>
            <person name="Jiao Y."/>
            <person name="Jia J."/>
        </authorList>
    </citation>
    <scope>NUCLEOTIDE SEQUENCE [LARGE SCALE GENOMIC DNA]</scope>
    <source>
        <strain evidence="3">cv. AL8/78</strain>
    </source>
</reference>
<dbReference type="Gramene" id="AET2Gv20606500.1">
    <property type="protein sequence ID" value="AET2Gv20606500.1"/>
    <property type="gene ID" value="AET2Gv20606500"/>
</dbReference>
<dbReference type="AlphaFoldDB" id="A0A453BRB9"/>
<dbReference type="InterPro" id="IPR026960">
    <property type="entry name" value="RVT-Znf"/>
</dbReference>